<feature type="region of interest" description="Disordered" evidence="4">
    <location>
        <begin position="97"/>
        <end position="122"/>
    </location>
</feature>
<keyword evidence="5" id="KW-1133">Transmembrane helix</keyword>
<dbReference type="Proteomes" id="UP001150538">
    <property type="component" value="Unassembled WGS sequence"/>
</dbReference>
<dbReference type="GO" id="GO:0015031">
    <property type="term" value="P:protein transport"/>
    <property type="evidence" value="ECO:0007669"/>
    <property type="project" value="UniProtKB-KW"/>
</dbReference>
<dbReference type="AlphaFoldDB" id="A0A9W7ZWU5"/>
<dbReference type="GO" id="GO:0000139">
    <property type="term" value="C:Golgi membrane"/>
    <property type="evidence" value="ECO:0007669"/>
    <property type="project" value="UniProtKB-SubCell"/>
</dbReference>
<comment type="subcellular location">
    <subcellularLocation>
        <location evidence="1">Golgi apparatus membrane</location>
        <topology evidence="1">Single-pass type IV membrane protein</topology>
    </subcellularLocation>
</comment>
<gene>
    <name evidence="7" type="ORF">H4219_002731</name>
</gene>
<dbReference type="PROSITE" id="PS50192">
    <property type="entry name" value="T_SNARE"/>
    <property type="match status" value="1"/>
</dbReference>
<keyword evidence="2" id="KW-0813">Transport</keyword>
<dbReference type="SUPFAM" id="SSF58038">
    <property type="entry name" value="SNARE fusion complex"/>
    <property type="match status" value="1"/>
</dbReference>
<dbReference type="SUPFAM" id="SSF47661">
    <property type="entry name" value="t-snare proteins"/>
    <property type="match status" value="1"/>
</dbReference>
<feature type="domain" description="T-SNARE coiled-coil homology" evidence="6">
    <location>
        <begin position="138"/>
        <end position="200"/>
    </location>
</feature>
<keyword evidence="5" id="KW-0472">Membrane</keyword>
<dbReference type="Pfam" id="PF09177">
    <property type="entry name" value="STX6_10_61_N"/>
    <property type="match status" value="1"/>
</dbReference>
<comment type="caution">
    <text evidence="7">The sequence shown here is derived from an EMBL/GenBank/DDBJ whole genome shotgun (WGS) entry which is preliminary data.</text>
</comment>
<proteinExistence type="predicted"/>
<feature type="transmembrane region" description="Helical" evidence="5">
    <location>
        <begin position="209"/>
        <end position="228"/>
    </location>
</feature>
<dbReference type="GO" id="GO:0048193">
    <property type="term" value="P:Golgi vesicle transport"/>
    <property type="evidence" value="ECO:0007669"/>
    <property type="project" value="InterPro"/>
</dbReference>
<feature type="compositionally biased region" description="Polar residues" evidence="4">
    <location>
        <begin position="100"/>
        <end position="109"/>
    </location>
</feature>
<dbReference type="Gene3D" id="1.20.5.110">
    <property type="match status" value="1"/>
</dbReference>
<sequence length="229" mass="26027">MNQDPFDSVKESVTIAIDRAQESLATWKVLNQKMRTAQEEKKLNELTETIKTDLEYIFEDLGDLEDAASPERFALTQLDIDQRHAFIRQKKKEAKDVGNVVTQKRSSAKLTPRPSPNQALRDNDHTTVDFDSEHQQQQLMISQQDEHLDSVLGTVRNLQGIASTMNNELGEQSIMLDEVTGMVDNTMSKLELAKRKVNKFLTDKSSSSIRTIVILFVVVLVLLLLIIWT</sequence>
<reference evidence="7" key="1">
    <citation type="submission" date="2022-07" db="EMBL/GenBank/DDBJ databases">
        <title>Phylogenomic reconstructions and comparative analyses of Kickxellomycotina fungi.</title>
        <authorList>
            <person name="Reynolds N.K."/>
            <person name="Stajich J.E."/>
            <person name="Barry K."/>
            <person name="Grigoriev I.V."/>
            <person name="Crous P."/>
            <person name="Smith M.E."/>
        </authorList>
    </citation>
    <scope>NUCLEOTIDE SEQUENCE</scope>
    <source>
        <strain evidence="7">NBRC 100468</strain>
    </source>
</reference>
<name>A0A9W7ZWU5_9FUNG</name>
<dbReference type="InterPro" id="IPR015260">
    <property type="entry name" value="Syntaxin-6/10/61_N"/>
</dbReference>
<dbReference type="OrthoDB" id="546861at2759"/>
<accession>A0A9W7ZWU5</accession>
<dbReference type="InterPro" id="IPR000727">
    <property type="entry name" value="T_SNARE_dom"/>
</dbReference>
<evidence type="ECO:0000313" key="8">
    <source>
        <dbReference type="Proteomes" id="UP001150538"/>
    </source>
</evidence>
<dbReference type="CDD" id="cd15851">
    <property type="entry name" value="SNARE_Syntaxin6"/>
    <property type="match status" value="1"/>
</dbReference>
<protein>
    <recommendedName>
        <fullName evidence="6">t-SNARE coiled-coil homology domain-containing protein</fullName>
    </recommendedName>
</protein>
<evidence type="ECO:0000313" key="7">
    <source>
        <dbReference type="EMBL" id="KAJ1918259.1"/>
    </source>
</evidence>
<evidence type="ECO:0000256" key="3">
    <source>
        <dbReference type="ARBA" id="ARBA00023034"/>
    </source>
</evidence>
<evidence type="ECO:0000259" key="6">
    <source>
        <dbReference type="PROSITE" id="PS50192"/>
    </source>
</evidence>
<dbReference type="EMBL" id="JANBPU010000050">
    <property type="protein sequence ID" value="KAJ1918259.1"/>
    <property type="molecule type" value="Genomic_DNA"/>
</dbReference>
<dbReference type="SMART" id="SM00397">
    <property type="entry name" value="t_SNARE"/>
    <property type="match status" value="1"/>
</dbReference>
<evidence type="ECO:0000256" key="5">
    <source>
        <dbReference type="SAM" id="Phobius"/>
    </source>
</evidence>
<keyword evidence="3" id="KW-0333">Golgi apparatus</keyword>
<evidence type="ECO:0000256" key="1">
    <source>
        <dbReference type="ARBA" id="ARBA00004409"/>
    </source>
</evidence>
<dbReference type="InterPro" id="IPR010989">
    <property type="entry name" value="SNARE"/>
</dbReference>
<evidence type="ECO:0000256" key="4">
    <source>
        <dbReference type="SAM" id="MobiDB-lite"/>
    </source>
</evidence>
<keyword evidence="8" id="KW-1185">Reference proteome</keyword>
<organism evidence="7 8">
    <name type="scientific">Mycoemilia scoparia</name>
    <dbReference type="NCBI Taxonomy" id="417184"/>
    <lineage>
        <taxon>Eukaryota</taxon>
        <taxon>Fungi</taxon>
        <taxon>Fungi incertae sedis</taxon>
        <taxon>Zoopagomycota</taxon>
        <taxon>Kickxellomycotina</taxon>
        <taxon>Kickxellomycetes</taxon>
        <taxon>Kickxellales</taxon>
        <taxon>Kickxellaceae</taxon>
        <taxon>Mycoemilia</taxon>
    </lineage>
</organism>
<keyword evidence="2" id="KW-0653">Protein transport</keyword>
<keyword evidence="5" id="KW-0812">Transmembrane</keyword>
<evidence type="ECO:0000256" key="2">
    <source>
        <dbReference type="ARBA" id="ARBA00022927"/>
    </source>
</evidence>
<dbReference type="Gene3D" id="1.20.58.90">
    <property type="match status" value="1"/>
</dbReference>